<keyword evidence="3" id="KW-1185">Reference proteome</keyword>
<evidence type="ECO:0000313" key="2">
    <source>
        <dbReference type="EMBL" id="TFD87175.1"/>
    </source>
</evidence>
<gene>
    <name evidence="2" type="ORF">E3T61_15175</name>
</gene>
<comment type="caution">
    <text evidence="2">The sequence shown here is derived from an EMBL/GenBank/DDBJ whole genome shotgun (WGS) entry which is preliminary data.</text>
</comment>
<dbReference type="RefSeq" id="WP_134641658.1">
    <property type="nucleotide sequence ID" value="NZ_SOHM01000031.1"/>
</dbReference>
<feature type="transmembrane region" description="Helical" evidence="1">
    <location>
        <begin position="123"/>
        <end position="149"/>
    </location>
</feature>
<dbReference type="EMBL" id="SOHM01000031">
    <property type="protein sequence ID" value="TFD87175.1"/>
    <property type="molecule type" value="Genomic_DNA"/>
</dbReference>
<dbReference type="Pfam" id="PF04854">
    <property type="entry name" value="DUF624"/>
    <property type="match status" value="1"/>
</dbReference>
<evidence type="ECO:0000256" key="1">
    <source>
        <dbReference type="SAM" id="Phobius"/>
    </source>
</evidence>
<proteinExistence type="predicted"/>
<keyword evidence="1" id="KW-0812">Transmembrane</keyword>
<feature type="transmembrane region" description="Helical" evidence="1">
    <location>
        <begin position="176"/>
        <end position="199"/>
    </location>
</feature>
<accession>A0A4R9BP56</accession>
<sequence>MTAATRQPRNRPAPAATRGWEQRLLAAMAYPANLAFVGVAALILALPVVTILPASVAAARALRLWLQDGETAVFTATFREFGATWRRTLPLGVTSVAVVLLLLVDSVFLGQQLSTAGAGASPVALVLAAATVPVALAVALLLLALPVAAARSREGTRRQWLLEAGYLIARRPVQALLMLAIVVAFALTCYLLPTLVPFFGLSLPVYLALVTLGRDTGGTPS</sequence>
<keyword evidence="1" id="KW-0472">Membrane</keyword>
<dbReference type="InterPro" id="IPR006938">
    <property type="entry name" value="DUF624"/>
</dbReference>
<protein>
    <submittedName>
        <fullName evidence="2">DUF624 domain-containing protein</fullName>
    </submittedName>
</protein>
<organism evidence="2 3">
    <name type="scientific">Cryobacterium lactosi</name>
    <dbReference type="NCBI Taxonomy" id="1259202"/>
    <lineage>
        <taxon>Bacteria</taxon>
        <taxon>Bacillati</taxon>
        <taxon>Actinomycetota</taxon>
        <taxon>Actinomycetes</taxon>
        <taxon>Micrococcales</taxon>
        <taxon>Microbacteriaceae</taxon>
        <taxon>Cryobacterium</taxon>
    </lineage>
</organism>
<dbReference type="OrthoDB" id="5117078at2"/>
<dbReference type="AlphaFoldDB" id="A0A4R9BP56"/>
<feature type="transmembrane region" description="Helical" evidence="1">
    <location>
        <begin position="89"/>
        <end position="111"/>
    </location>
</feature>
<feature type="transmembrane region" description="Helical" evidence="1">
    <location>
        <begin position="34"/>
        <end position="59"/>
    </location>
</feature>
<keyword evidence="1" id="KW-1133">Transmembrane helix</keyword>
<reference evidence="2 3" key="1">
    <citation type="submission" date="2019-03" db="EMBL/GenBank/DDBJ databases">
        <title>Genomics of glacier-inhabiting Cryobacterium strains.</title>
        <authorList>
            <person name="Liu Q."/>
            <person name="Xin Y.-H."/>
        </authorList>
    </citation>
    <scope>NUCLEOTIDE SEQUENCE [LARGE SCALE GENOMIC DNA]</scope>
    <source>
        <strain evidence="2 3">Sr59</strain>
    </source>
</reference>
<dbReference type="Proteomes" id="UP000298468">
    <property type="component" value="Unassembled WGS sequence"/>
</dbReference>
<name>A0A4R9BP56_9MICO</name>
<evidence type="ECO:0000313" key="3">
    <source>
        <dbReference type="Proteomes" id="UP000298468"/>
    </source>
</evidence>